<sequence length="1209" mass="138139">MTIRLADVIDDDDDDYEEDDDVVGLVPTRSAMSKRTPSILVTDARSSKPRSTAPFAGHAAGINVTKGKRGIGSHINGSNVSNSIGVGSHVISNSLRTQHVVEAVPVVHPDLLVSNNDGNRTNGSKYDFRLKSKSANIPLGSILTVNTANTRSSWGRGNPFEKNRERYKMRRSSGSSRFSDISMDNILLDSSLVPSGRREQRGSQSSWDRFPLKKVPYSQNHYNKYRKSINALPSRTSKISQKLVLIPEDAELTNLTNLQRNDITPNGLTLHGSGDILDRQNHFSTRVQLLNGHESYRYRDGKLPRLTAYNIADGFNIKLLTKFLKRTHEVSPRLYDDCLYVPYVLPLLPGKDGFRIKSNVSKKIHGGKTLIEKLLDTSEQRDHHFEYYSGVEAVNELNQNVRSSSLYDSTLNNTEINGLNNSNDKTTTSNISNSISESPIISNSSKIDRRSSVGSKKSTDNIDNNIRARRSSENVTLRDREQNRMMARERMNAPSDDNAYENLNNNTIMTNNKKISTNDDSFDPSEPQLFAEESPLEQEIREREELLKITSPLSTSPNLLGDSMGGVISGKRASTIFHNQSDSKGVDTNKNIDSNLLNGISEAETKRFINQNMYKHAELFIFHYGVIVFWNFTEDQEKDLLGDLAFADEKKLIIRPLDEPDIETEEFHFEYDKDTKRPRIFNDVITLRSGDHFIKLTLSYAIAQSTKLSRFESRISPILNSVMKLPKRLALHGTLGLKRAQLLKKSGKLFKLRVDVNLSSNVLDTPDFFWSVEPSLHPLYIAMREYLEIDKRVTVVNDRCKVFLEFFDICVDSVAERNIARVTFCSLSVDKRSNVTQLKTPKELGYYSRTIDDEIFVNDERNLAYYYFTDDEFYKNQSIDLMEGRRQFQDRSMVISDPCSLKGLLDTVRETEKKFKRRIKADIITFRGIIRKLISYAIEDSKYVDPINLQIIHFDGQIFIKEVIQNSDLRKYDSNTIQTSYGVDLGSFSGYKFETLVTIPKPFSLVDRNTIEKRPSQLVTNGNEYATVVGTGIGSNKIILGAEIDAIYDFEPSIDEDDSKLTHYIELKCTRQIQSERDCLNFEKKMFRTWLQCFLVGIPHVIYGFRDDQYQLKTIEEYRTEEIPTLVSSSMRQQFNDSIKWYGCLIDWLKSTISDHSKGKEISCYRLTSGVKELILECIAVDTKEYEEMINNPNFIDPKFKEWRQSLKF</sequence>
<feature type="region of interest" description="Disordered" evidence="2">
    <location>
        <begin position="154"/>
        <end position="177"/>
    </location>
</feature>
<feature type="domain" description="DUF155" evidence="3">
    <location>
        <begin position="619"/>
        <end position="797"/>
    </location>
</feature>
<feature type="compositionally biased region" description="Low complexity" evidence="2">
    <location>
        <begin position="420"/>
        <end position="445"/>
    </location>
</feature>
<dbReference type="EMBL" id="JAWIZZ010000051">
    <property type="protein sequence ID" value="KAK5778926.1"/>
    <property type="molecule type" value="Genomic_DNA"/>
</dbReference>
<dbReference type="PANTHER" id="PTHR16255:SF4">
    <property type="entry name" value="SPORULATION PROTEIN RMD8"/>
    <property type="match status" value="1"/>
</dbReference>
<dbReference type="Pfam" id="PF02582">
    <property type="entry name" value="DUF155"/>
    <property type="match status" value="1"/>
</dbReference>
<dbReference type="Proteomes" id="UP001306508">
    <property type="component" value="Unassembled WGS sequence"/>
</dbReference>
<evidence type="ECO:0000313" key="5">
    <source>
        <dbReference type="EMBL" id="KAK5778926.1"/>
    </source>
</evidence>
<dbReference type="Pfam" id="PF08652">
    <property type="entry name" value="RAI1"/>
    <property type="match status" value="1"/>
</dbReference>
<evidence type="ECO:0000259" key="4">
    <source>
        <dbReference type="Pfam" id="PF08652"/>
    </source>
</evidence>
<dbReference type="InterPro" id="IPR051624">
    <property type="entry name" value="RMD1/Sad1-interacting"/>
</dbReference>
<proteinExistence type="inferred from homology"/>
<evidence type="ECO:0008006" key="7">
    <source>
        <dbReference type="Google" id="ProtNLM"/>
    </source>
</evidence>
<evidence type="ECO:0000313" key="6">
    <source>
        <dbReference type="Proteomes" id="UP001306508"/>
    </source>
</evidence>
<feature type="compositionally biased region" description="Polar residues" evidence="2">
    <location>
        <begin position="452"/>
        <end position="464"/>
    </location>
</feature>
<comment type="caution">
    <text evidence="5">The sequence shown here is derived from an EMBL/GenBank/DDBJ whole genome shotgun (WGS) entry which is preliminary data.</text>
</comment>
<accession>A0AAN7W151</accession>
<evidence type="ECO:0000256" key="1">
    <source>
        <dbReference type="ARBA" id="ARBA00008306"/>
    </source>
</evidence>
<gene>
    <name evidence="5" type="ORF">RI543_003854</name>
</gene>
<dbReference type="AlphaFoldDB" id="A0AAN7W151"/>
<dbReference type="GO" id="GO:0005739">
    <property type="term" value="C:mitochondrion"/>
    <property type="evidence" value="ECO:0007669"/>
    <property type="project" value="UniProtKB-ARBA"/>
</dbReference>
<protein>
    <recommendedName>
        <fullName evidence="7">DUF155 domain-containing protein</fullName>
    </recommendedName>
</protein>
<comment type="similarity">
    <text evidence="1">Belongs to the RMD1/sif2 family.</text>
</comment>
<reference evidence="6" key="1">
    <citation type="submission" date="2023-07" db="EMBL/GenBank/DDBJ databases">
        <title>A draft genome of Kazachstania heterogenica Y-27499.</title>
        <authorList>
            <person name="Donic C."/>
            <person name="Kralova J.S."/>
            <person name="Fidel L."/>
            <person name="Ben-Dor S."/>
            <person name="Jung S."/>
        </authorList>
    </citation>
    <scope>NUCLEOTIDE SEQUENCE [LARGE SCALE GENOMIC DNA]</scope>
    <source>
        <strain evidence="6">Y27499</strain>
    </source>
</reference>
<evidence type="ECO:0000256" key="2">
    <source>
        <dbReference type="SAM" id="MobiDB-lite"/>
    </source>
</evidence>
<evidence type="ECO:0000259" key="3">
    <source>
        <dbReference type="Pfam" id="PF02582"/>
    </source>
</evidence>
<name>A0AAN7W151_9SACH</name>
<keyword evidence="6" id="KW-1185">Reference proteome</keyword>
<feature type="region of interest" description="Disordered" evidence="2">
    <location>
        <begin position="418"/>
        <end position="473"/>
    </location>
</feature>
<dbReference type="PANTHER" id="PTHR16255">
    <property type="entry name" value="REQUIRED FOR MEIOTIC NUCLEAR DIVISION PROTEIN 1 HOMOLOG"/>
    <property type="match status" value="1"/>
</dbReference>
<dbReference type="InterPro" id="IPR013961">
    <property type="entry name" value="RAI1"/>
</dbReference>
<organism evidence="5 6">
    <name type="scientific">Arxiozyma heterogenica</name>
    <dbReference type="NCBI Taxonomy" id="278026"/>
    <lineage>
        <taxon>Eukaryota</taxon>
        <taxon>Fungi</taxon>
        <taxon>Dikarya</taxon>
        <taxon>Ascomycota</taxon>
        <taxon>Saccharomycotina</taxon>
        <taxon>Saccharomycetes</taxon>
        <taxon>Saccharomycetales</taxon>
        <taxon>Saccharomycetaceae</taxon>
        <taxon>Arxiozyma</taxon>
    </lineage>
</organism>
<dbReference type="InterPro" id="IPR003734">
    <property type="entry name" value="DUF155"/>
</dbReference>
<feature type="domain" description="RAI1-like" evidence="4">
    <location>
        <begin position="839"/>
        <end position="1189"/>
    </location>
</feature>